<dbReference type="Proteomes" id="UP000740926">
    <property type="component" value="Unassembled WGS sequence"/>
</dbReference>
<protein>
    <submittedName>
        <fullName evidence="1">Uncharacterized protein</fullName>
    </submittedName>
</protein>
<dbReference type="AlphaFoldDB" id="A0A9P6Y0B1"/>
<sequence>MCSTCGSASTSEYVLIGAHDGFKNFAQRRLVTGAGAGVGKAGVGQQVFAAHGGANALPQRLVARGHAEVAPLASERLVRRVARMRGPELDGVLAAAEELRRLQGGDAQRCAQHRHVDVRALPAGLGCAQRRRDDEGAVQAR</sequence>
<evidence type="ECO:0000313" key="2">
    <source>
        <dbReference type="Proteomes" id="UP000740926"/>
    </source>
</evidence>
<proteinExistence type="predicted"/>
<dbReference type="EMBL" id="JAANIU010008010">
    <property type="protein sequence ID" value="KAG1536125.1"/>
    <property type="molecule type" value="Genomic_DNA"/>
</dbReference>
<accession>A0A9P6Y0B1</accession>
<reference evidence="1 2" key="1">
    <citation type="journal article" date="2020" name="Microb. Genom.">
        <title>Genetic diversity of clinical and environmental Mucorales isolates obtained from an investigation of mucormycosis cases among solid organ transplant recipients.</title>
        <authorList>
            <person name="Nguyen M.H."/>
            <person name="Kaul D."/>
            <person name="Muto C."/>
            <person name="Cheng S.J."/>
            <person name="Richter R.A."/>
            <person name="Bruno V.M."/>
            <person name="Liu G."/>
            <person name="Beyhan S."/>
            <person name="Sundermann A.J."/>
            <person name="Mounaud S."/>
            <person name="Pasculle A.W."/>
            <person name="Nierman W.C."/>
            <person name="Driscoll E."/>
            <person name="Cumbie R."/>
            <person name="Clancy C.J."/>
            <person name="Dupont C.L."/>
        </authorList>
    </citation>
    <scope>NUCLEOTIDE SEQUENCE [LARGE SCALE GENOMIC DNA]</scope>
    <source>
        <strain evidence="1 2">GL24</strain>
    </source>
</reference>
<comment type="caution">
    <text evidence="1">The sequence shown here is derived from an EMBL/GenBank/DDBJ whole genome shotgun (WGS) entry which is preliminary data.</text>
</comment>
<keyword evidence="2" id="KW-1185">Reference proteome</keyword>
<gene>
    <name evidence="1" type="ORF">G6F50_015148</name>
</gene>
<organism evidence="1 2">
    <name type="scientific">Rhizopus delemar</name>
    <dbReference type="NCBI Taxonomy" id="936053"/>
    <lineage>
        <taxon>Eukaryota</taxon>
        <taxon>Fungi</taxon>
        <taxon>Fungi incertae sedis</taxon>
        <taxon>Mucoromycota</taxon>
        <taxon>Mucoromycotina</taxon>
        <taxon>Mucoromycetes</taxon>
        <taxon>Mucorales</taxon>
        <taxon>Mucorineae</taxon>
        <taxon>Rhizopodaceae</taxon>
        <taxon>Rhizopus</taxon>
    </lineage>
</organism>
<evidence type="ECO:0000313" key="1">
    <source>
        <dbReference type="EMBL" id="KAG1536125.1"/>
    </source>
</evidence>
<name>A0A9P6Y0B1_9FUNG</name>